<dbReference type="EMBL" id="SKCS01000198">
    <property type="protein sequence ID" value="TNN13136.1"/>
    <property type="molecule type" value="Genomic_DNA"/>
</dbReference>
<dbReference type="Proteomes" id="UP000311919">
    <property type="component" value="Unassembled WGS sequence"/>
</dbReference>
<comment type="caution">
    <text evidence="1">The sequence shown here is derived from an EMBL/GenBank/DDBJ whole genome shotgun (WGS) entry which is preliminary data.</text>
</comment>
<organism evidence="1 2">
    <name type="scientific">Schistosoma japonicum</name>
    <name type="common">Blood fluke</name>
    <dbReference type="NCBI Taxonomy" id="6182"/>
    <lineage>
        <taxon>Eukaryota</taxon>
        <taxon>Metazoa</taxon>
        <taxon>Spiralia</taxon>
        <taxon>Lophotrochozoa</taxon>
        <taxon>Platyhelminthes</taxon>
        <taxon>Trematoda</taxon>
        <taxon>Digenea</taxon>
        <taxon>Strigeidida</taxon>
        <taxon>Schistosomatoidea</taxon>
        <taxon>Schistosomatidae</taxon>
        <taxon>Schistosoma</taxon>
    </lineage>
</organism>
<proteinExistence type="predicted"/>
<accession>A0A4Z2D9L1</accession>
<name>A0A4Z2D9L1_SCHJA</name>
<evidence type="ECO:0000313" key="2">
    <source>
        <dbReference type="Proteomes" id="UP000311919"/>
    </source>
</evidence>
<evidence type="ECO:0000313" key="1">
    <source>
        <dbReference type="EMBL" id="TNN13136.1"/>
    </source>
</evidence>
<keyword evidence="2" id="KW-1185">Reference proteome</keyword>
<gene>
    <name evidence="1" type="ORF">EWB00_003098</name>
</gene>
<reference evidence="1 2" key="1">
    <citation type="submission" date="2019-03" db="EMBL/GenBank/DDBJ databases">
        <title>An improved genome assembly of the fluke Schistosoma japonicum.</title>
        <authorList>
            <person name="Hu W."/>
            <person name="Luo F."/>
            <person name="Yin M."/>
            <person name="Mo X."/>
            <person name="Sun C."/>
            <person name="Wu Q."/>
            <person name="Zhu B."/>
            <person name="Xiang M."/>
            <person name="Wang J."/>
            <person name="Wang Y."/>
            <person name="Zhang T."/>
            <person name="Xu B."/>
            <person name="Zheng H."/>
            <person name="Feng Z."/>
        </authorList>
    </citation>
    <scope>NUCLEOTIDE SEQUENCE [LARGE SCALE GENOMIC DNA]</scope>
    <source>
        <strain evidence="1">HuSjv2</strain>
        <tissue evidence="1">Worms</tissue>
    </source>
</reference>
<protein>
    <submittedName>
        <fullName evidence="1">cAMP responsive element binding protein 3-like 2</fullName>
    </submittedName>
</protein>
<dbReference type="STRING" id="6182.A0A4Z2D9L1"/>
<sequence length="163" mass="18652">MAIHTRFQVIGYAFSKQPQFNEYKQNPNNFFMKNPFDSHSVVYDSSQEQMSKLDSQSPLHISSATAKSHVQRSRLLGEASELEDCATVHSFWSYLFGNPISNKNQICDRNGDASLTELQLLDDIEKDLMFTSLSNSTDSEYYSRFNENSSSIHLNWSPVTESF</sequence>
<dbReference type="OrthoDB" id="10440515at2759"/>
<dbReference type="AlphaFoldDB" id="A0A4Z2D9L1"/>